<keyword evidence="2" id="KW-1185">Reference proteome</keyword>
<sequence>MQQKEVSDAANRVVGFADKLLRIKRPPIDQQFHGLLNAESITMQVEAPGDWPDGRQIEVRVHRGGGRA</sequence>
<reference evidence="2" key="1">
    <citation type="journal article" date="2019" name="Int. J. Syst. Evol. Microbiol.">
        <title>The Global Catalogue of Microorganisms (GCM) 10K type strain sequencing project: providing services to taxonomists for standard genome sequencing and annotation.</title>
        <authorList>
            <consortium name="The Broad Institute Genomics Platform"/>
            <consortium name="The Broad Institute Genome Sequencing Center for Infectious Disease"/>
            <person name="Wu L."/>
            <person name="Ma J."/>
        </authorList>
    </citation>
    <scope>NUCLEOTIDE SEQUENCE [LARGE SCALE GENOMIC DNA]</scope>
    <source>
        <strain evidence="2">CGMCC 1.16226</strain>
    </source>
</reference>
<name>A0ABW4WM82_9HYPH</name>
<dbReference type="RefSeq" id="WP_379024827.1">
    <property type="nucleotide sequence ID" value="NZ_JBHUGY010000051.1"/>
</dbReference>
<protein>
    <submittedName>
        <fullName evidence="1">Uncharacterized protein</fullName>
    </submittedName>
</protein>
<dbReference type="Proteomes" id="UP001597349">
    <property type="component" value="Unassembled WGS sequence"/>
</dbReference>
<proteinExistence type="predicted"/>
<evidence type="ECO:0000313" key="2">
    <source>
        <dbReference type="Proteomes" id="UP001597349"/>
    </source>
</evidence>
<organism evidence="1 2">
    <name type="scientific">Mesorhizobium calcicola</name>
    <dbReference type="NCBI Taxonomy" id="1300310"/>
    <lineage>
        <taxon>Bacteria</taxon>
        <taxon>Pseudomonadati</taxon>
        <taxon>Pseudomonadota</taxon>
        <taxon>Alphaproteobacteria</taxon>
        <taxon>Hyphomicrobiales</taxon>
        <taxon>Phyllobacteriaceae</taxon>
        <taxon>Mesorhizobium</taxon>
    </lineage>
</organism>
<comment type="caution">
    <text evidence="1">The sequence shown here is derived from an EMBL/GenBank/DDBJ whole genome shotgun (WGS) entry which is preliminary data.</text>
</comment>
<accession>A0ABW4WM82</accession>
<dbReference type="EMBL" id="JBHUGY010000051">
    <property type="protein sequence ID" value="MFD2057060.1"/>
    <property type="molecule type" value="Genomic_DNA"/>
</dbReference>
<evidence type="ECO:0000313" key="1">
    <source>
        <dbReference type="EMBL" id="MFD2057060.1"/>
    </source>
</evidence>
<gene>
    <name evidence="1" type="ORF">ACFSQT_29470</name>
</gene>